<proteinExistence type="predicted"/>
<dbReference type="Proteomes" id="UP000031967">
    <property type="component" value="Unassembled WGS sequence"/>
</dbReference>
<keyword evidence="3" id="KW-1185">Reference proteome</keyword>
<protein>
    <recommendedName>
        <fullName evidence="4">SH3b domain-containing protein</fullName>
    </recommendedName>
</protein>
<sequence length="561" mass="62189">MWLVALTPVLCLGLAPNPAQATNAYPATVTLGKLTDTYEAPSEKDPSDVKLTPQEVYITGMKQNDKNADYGWYRIATWRGEKWVKLTEADFNGQEQLVASDVALLAETELYDEPKSGTGTGIMLGKQTVHAEAISGSYLKIGTWLGSKWIRISGDMLLDVQAKPQELALAAAVTPVFARPDGLSELVMELSPQTVHAFEQKDNWYHIRTSGWDAWINPDIAVPAGVSEQTMSADVQQKTVLYAYPSFDAKPLGVIAPQQVNVSGTVGGWKRIDSDWVGEAWLYNVPDPDQYAPPPATKQSPGDRKWQFRQTEAAGAVGKEFPVNVWLESPNGPIKPGTKLQLGVSMTNFSRNTVRLDAPAQFAIDIVRLAGGEEQTVWSALLPETATSITGQGNYSIEGYTWNQTDANGDQVPQGDYVVRLRLIRPVTLGEDGVEWKHTLQFRSYFVNVPIHILLPAGDCTPRLDTAKELFHNYLTSQKRSSVPASRRIADYRIQDVRLARESYDDFTFTVTYEVKPASDSFKPAAAGQSQWDGLIRYDKREFHAIRQGDEYRLDTKGISP</sequence>
<organism evidence="2 3">
    <name type="scientific">Gordoniibacillus kamchatkensis</name>
    <dbReference type="NCBI Taxonomy" id="1590651"/>
    <lineage>
        <taxon>Bacteria</taxon>
        <taxon>Bacillati</taxon>
        <taxon>Bacillota</taxon>
        <taxon>Bacilli</taxon>
        <taxon>Bacillales</taxon>
        <taxon>Paenibacillaceae</taxon>
        <taxon>Gordoniibacillus</taxon>
    </lineage>
</organism>
<accession>A0ABR5AGD4</accession>
<keyword evidence="1" id="KW-0732">Signal</keyword>
<evidence type="ECO:0000256" key="1">
    <source>
        <dbReference type="SAM" id="SignalP"/>
    </source>
</evidence>
<comment type="caution">
    <text evidence="2">The sequence shown here is derived from an EMBL/GenBank/DDBJ whole genome shotgun (WGS) entry which is preliminary data.</text>
</comment>
<evidence type="ECO:0000313" key="2">
    <source>
        <dbReference type="EMBL" id="KIL40041.1"/>
    </source>
</evidence>
<feature type="signal peptide" evidence="1">
    <location>
        <begin position="1"/>
        <end position="21"/>
    </location>
</feature>
<gene>
    <name evidence="2" type="ORF">SD70_16020</name>
</gene>
<name>A0ABR5AGD4_9BACL</name>
<evidence type="ECO:0000313" key="3">
    <source>
        <dbReference type="Proteomes" id="UP000031967"/>
    </source>
</evidence>
<dbReference type="EMBL" id="JXAK01000027">
    <property type="protein sequence ID" value="KIL40041.1"/>
    <property type="molecule type" value="Genomic_DNA"/>
</dbReference>
<feature type="chain" id="PRO_5046110620" description="SH3b domain-containing protein" evidence="1">
    <location>
        <begin position="22"/>
        <end position="561"/>
    </location>
</feature>
<reference evidence="2 3" key="1">
    <citation type="submission" date="2014-12" db="EMBL/GenBank/DDBJ databases">
        <title>Draft genome sequence of Paenibacillus kamchatkensis strain B-2647.</title>
        <authorList>
            <person name="Karlyshev A.V."/>
            <person name="Kudryashova E.B."/>
        </authorList>
    </citation>
    <scope>NUCLEOTIDE SEQUENCE [LARGE SCALE GENOMIC DNA]</scope>
    <source>
        <strain evidence="2 3">VKM B-2647</strain>
    </source>
</reference>
<evidence type="ECO:0008006" key="4">
    <source>
        <dbReference type="Google" id="ProtNLM"/>
    </source>
</evidence>